<dbReference type="HAMAP" id="MF_01818">
    <property type="entry name" value="RNase_Z_BN"/>
    <property type="match status" value="1"/>
</dbReference>
<reference evidence="9 10" key="1">
    <citation type="submission" date="2019-02" db="EMBL/GenBank/DDBJ databases">
        <title>Arundinibacter roseus gen. nov., sp. nov., a new member of the family Cytophagaceae.</title>
        <authorList>
            <person name="Szuroczki S."/>
            <person name="Khayer B."/>
            <person name="Sproer C."/>
            <person name="Toumi M."/>
            <person name="Szabo A."/>
            <person name="Felfoldi T."/>
            <person name="Schumann P."/>
            <person name="Toth E."/>
        </authorList>
    </citation>
    <scope>NUCLEOTIDE SEQUENCE [LARGE SCALE GENOMIC DNA]</scope>
    <source>
        <strain evidence="9 10">DMA-k-7a</strain>
    </source>
</reference>
<evidence type="ECO:0000256" key="8">
    <source>
        <dbReference type="HAMAP-Rule" id="MF_01818"/>
    </source>
</evidence>
<comment type="function">
    <text evidence="8">Zinc phosphodiesterase, which displays some tRNA 3'-processing endonuclease activity. Probably involved in tRNA maturation, by removing a 3'-trailer from precursor tRNA.</text>
</comment>
<comment type="catalytic activity">
    <reaction evidence="8">
        <text>Endonucleolytic cleavage of RNA, removing extra 3' nucleotides from tRNA precursor, generating 3' termini of tRNAs. A 3'-hydroxy group is left at the tRNA terminus and a 5'-phosphoryl group is left at the trailer molecule.</text>
        <dbReference type="EC" id="3.1.26.11"/>
    </reaction>
</comment>
<dbReference type="Proteomes" id="UP000295706">
    <property type="component" value="Unassembled WGS sequence"/>
</dbReference>
<evidence type="ECO:0000256" key="5">
    <source>
        <dbReference type="ARBA" id="ARBA00022759"/>
    </source>
</evidence>
<feature type="binding site" evidence="8">
    <location>
        <position position="142"/>
    </location>
    <ligand>
        <name>Zn(2+)</name>
        <dbReference type="ChEBI" id="CHEBI:29105"/>
        <label>1</label>
        <note>catalytic</note>
    </ligand>
</feature>
<evidence type="ECO:0000256" key="6">
    <source>
        <dbReference type="ARBA" id="ARBA00022801"/>
    </source>
</evidence>
<dbReference type="Gene3D" id="3.60.15.10">
    <property type="entry name" value="Ribonuclease Z/Hydroxyacylglutathione hydrolase-like"/>
    <property type="match status" value="1"/>
</dbReference>
<keyword evidence="3 8" id="KW-0540">Nuclease</keyword>
<dbReference type="Pfam" id="PF23023">
    <property type="entry name" value="Anti-Pycsar_Apyc1"/>
    <property type="match status" value="1"/>
</dbReference>
<keyword evidence="7 8" id="KW-0862">Zinc</keyword>
<protein>
    <recommendedName>
        <fullName evidence="8">Ribonuclease Z</fullName>
        <shortName evidence="8">RNase Z</shortName>
        <ecNumber evidence="8">3.1.26.11</ecNumber>
    </recommendedName>
    <alternativeName>
        <fullName evidence="8">tRNA 3 endonuclease</fullName>
    </alternativeName>
    <alternativeName>
        <fullName evidence="8">tRNase Z</fullName>
    </alternativeName>
</protein>
<evidence type="ECO:0000313" key="9">
    <source>
        <dbReference type="EMBL" id="TDB66920.1"/>
    </source>
</evidence>
<feature type="binding site" evidence="8">
    <location>
        <position position="212"/>
    </location>
    <ligand>
        <name>Zn(2+)</name>
        <dbReference type="ChEBI" id="CHEBI:29105"/>
        <label>2</label>
        <note>catalytic</note>
    </ligand>
</feature>
<keyword evidence="2 8" id="KW-0819">tRNA processing</keyword>
<dbReference type="OrthoDB" id="9800940at2"/>
<comment type="subunit">
    <text evidence="1 8">Homodimer.</text>
</comment>
<dbReference type="EMBL" id="SMJU01000004">
    <property type="protein sequence ID" value="TDB66920.1"/>
    <property type="molecule type" value="Genomic_DNA"/>
</dbReference>
<dbReference type="InterPro" id="IPR036866">
    <property type="entry name" value="RibonucZ/Hydroxyglut_hydro"/>
</dbReference>
<sequence length="308" mass="34591">MTFQITILGSGSASPTLHSFPSAQVVTLGNEYYLIDCGEGTQYRLMEQHIRPGRLKGIFISHLHGDHYFGLFGLLTSLSLGQRTDELLLFGPKGLNDILTEIFRHSDTRLSYLLTFHAIDAEKPSVIYENTLFTVQTLPLLHRVPCTGFLFREKTGNRKLRKEKILPAMNHEHLRLLKEGQDIYKADGTLLYAVEDFTNPPSPPRSYAYCSDTIFQEALVPYIKEVDCLYHEATFREDQAARATKTYHSTARQAALIAKACGAGRLLIGHLSSRYSESGPSLDEARAVFPETHLASEGETFDLPSRPR</sequence>
<keyword evidence="10" id="KW-1185">Reference proteome</keyword>
<feature type="binding site" evidence="8">
    <location>
        <position position="62"/>
    </location>
    <ligand>
        <name>Zn(2+)</name>
        <dbReference type="ChEBI" id="CHEBI:29105"/>
        <label>1</label>
        <note>catalytic</note>
    </ligand>
</feature>
<gene>
    <name evidence="8" type="primary">rnz</name>
    <name evidence="9" type="ORF">EZE20_07290</name>
</gene>
<dbReference type="AlphaFoldDB" id="A0A4R4KFX9"/>
<accession>A0A4R4KFX9</accession>
<evidence type="ECO:0000256" key="7">
    <source>
        <dbReference type="ARBA" id="ARBA00022833"/>
    </source>
</evidence>
<dbReference type="RefSeq" id="WP_132116047.1">
    <property type="nucleotide sequence ID" value="NZ_SMJU01000004.1"/>
</dbReference>
<dbReference type="GO" id="GO:0008270">
    <property type="term" value="F:zinc ion binding"/>
    <property type="evidence" value="ECO:0007669"/>
    <property type="project" value="UniProtKB-UniRule"/>
</dbReference>
<feature type="binding site" evidence="8">
    <location>
        <position position="66"/>
    </location>
    <ligand>
        <name>Zn(2+)</name>
        <dbReference type="ChEBI" id="CHEBI:29105"/>
        <label>2</label>
        <note>catalytic</note>
    </ligand>
</feature>
<evidence type="ECO:0000256" key="1">
    <source>
        <dbReference type="ARBA" id="ARBA00011738"/>
    </source>
</evidence>
<dbReference type="NCBIfam" id="NF000801">
    <property type="entry name" value="PRK00055.1-3"/>
    <property type="match status" value="1"/>
</dbReference>
<feature type="binding site" evidence="8">
    <location>
        <position position="64"/>
    </location>
    <ligand>
        <name>Zn(2+)</name>
        <dbReference type="ChEBI" id="CHEBI:29105"/>
        <label>1</label>
        <note>catalytic</note>
    </ligand>
</feature>
<evidence type="ECO:0000256" key="2">
    <source>
        <dbReference type="ARBA" id="ARBA00022694"/>
    </source>
</evidence>
<comment type="cofactor">
    <cofactor evidence="8">
        <name>Zn(2+)</name>
        <dbReference type="ChEBI" id="CHEBI:29105"/>
    </cofactor>
    <text evidence="8">Binds 2 Zn(2+) ions.</text>
</comment>
<dbReference type="CDD" id="cd07717">
    <property type="entry name" value="RNaseZ_ZiPD-like_MBL-fold"/>
    <property type="match status" value="1"/>
</dbReference>
<dbReference type="PANTHER" id="PTHR46018">
    <property type="entry name" value="ZINC PHOSPHODIESTERASE ELAC PROTEIN 1"/>
    <property type="match status" value="1"/>
</dbReference>
<dbReference type="PANTHER" id="PTHR46018:SF2">
    <property type="entry name" value="ZINC PHOSPHODIESTERASE ELAC PROTEIN 1"/>
    <property type="match status" value="1"/>
</dbReference>
<feature type="binding site" evidence="8">
    <location>
        <position position="270"/>
    </location>
    <ligand>
        <name>Zn(2+)</name>
        <dbReference type="ChEBI" id="CHEBI:29105"/>
        <label>2</label>
        <note>catalytic</note>
    </ligand>
</feature>
<keyword evidence="4 8" id="KW-0479">Metal-binding</keyword>
<dbReference type="SUPFAM" id="SSF56281">
    <property type="entry name" value="Metallo-hydrolase/oxidoreductase"/>
    <property type="match status" value="1"/>
</dbReference>
<dbReference type="GO" id="GO:0042781">
    <property type="term" value="F:3'-tRNA processing endoribonuclease activity"/>
    <property type="evidence" value="ECO:0007669"/>
    <property type="project" value="UniProtKB-UniRule"/>
</dbReference>
<proteinExistence type="inferred from homology"/>
<feature type="binding site" evidence="8">
    <location>
        <position position="212"/>
    </location>
    <ligand>
        <name>Zn(2+)</name>
        <dbReference type="ChEBI" id="CHEBI:29105"/>
        <label>1</label>
        <note>catalytic</note>
    </ligand>
</feature>
<organism evidence="9 10">
    <name type="scientific">Arundinibacter roseus</name>
    <dbReference type="NCBI Taxonomy" id="2070510"/>
    <lineage>
        <taxon>Bacteria</taxon>
        <taxon>Pseudomonadati</taxon>
        <taxon>Bacteroidota</taxon>
        <taxon>Cytophagia</taxon>
        <taxon>Cytophagales</taxon>
        <taxon>Spirosomataceae</taxon>
        <taxon>Arundinibacter</taxon>
    </lineage>
</organism>
<dbReference type="InterPro" id="IPR013471">
    <property type="entry name" value="RNase_Z/BN"/>
</dbReference>
<comment type="similarity">
    <text evidence="8">Belongs to the RNase Z family.</text>
</comment>
<dbReference type="EC" id="3.1.26.11" evidence="8"/>
<keyword evidence="5 8" id="KW-0255">Endonuclease</keyword>
<evidence type="ECO:0000256" key="3">
    <source>
        <dbReference type="ARBA" id="ARBA00022722"/>
    </source>
</evidence>
<evidence type="ECO:0000256" key="4">
    <source>
        <dbReference type="ARBA" id="ARBA00022723"/>
    </source>
</evidence>
<comment type="caution">
    <text evidence="9">The sequence shown here is derived from an EMBL/GenBank/DDBJ whole genome shotgun (WGS) entry which is preliminary data.</text>
</comment>
<feature type="active site" description="Proton acceptor" evidence="8">
    <location>
        <position position="66"/>
    </location>
</feature>
<evidence type="ECO:0000313" key="10">
    <source>
        <dbReference type="Proteomes" id="UP000295706"/>
    </source>
</evidence>
<name>A0A4R4KFX9_9BACT</name>
<feature type="binding site" evidence="8">
    <location>
        <position position="67"/>
    </location>
    <ligand>
        <name>Zn(2+)</name>
        <dbReference type="ChEBI" id="CHEBI:29105"/>
        <label>2</label>
        <note>catalytic</note>
    </ligand>
</feature>
<keyword evidence="6 8" id="KW-0378">Hydrolase</keyword>